<feature type="transmembrane region" description="Helical" evidence="1">
    <location>
        <begin position="137"/>
        <end position="167"/>
    </location>
</feature>
<evidence type="ECO:0000313" key="2">
    <source>
        <dbReference type="EMBL" id="GGY88051.1"/>
    </source>
</evidence>
<dbReference type="AlphaFoldDB" id="A0AA87Y7N2"/>
<dbReference type="Proteomes" id="UP000619512">
    <property type="component" value="Unassembled WGS sequence"/>
</dbReference>
<feature type="transmembrane region" description="Helical" evidence="1">
    <location>
        <begin position="25"/>
        <end position="47"/>
    </location>
</feature>
<sequence length="335" mass="36614">MKPMEPKLKTMGWLIRREYWEHKGMLLWVPVAIATLMVAFALAMAFMGHNAEIHWDMPEGKASGVTILMGQRQQVALADKAAATYPIVAAPLYMALGFMVFSYCIGALYNERRDRSLLFWKSLPVSDAATVVSKAALALLLIPLGIVVLALATALLVTLIALGVLAYKGTNVLPLLLTSPHFWLTPLKLVALVPVYMLWALPTVGWLLMVSSWARSKVFLWAVGAPLLTAMLLSWANKAFTLGLDMEWLFSNIISRLLVSVVPGSWFAIEALRRPVEYAGAVAERGPTSEVHGVVDALFNGSWAAVATPNLLIGALAGVLMIAAAIWLRRHREEG</sequence>
<dbReference type="EMBL" id="BMWW01000003">
    <property type="protein sequence ID" value="GGY88051.1"/>
    <property type="molecule type" value="Genomic_DNA"/>
</dbReference>
<protein>
    <submittedName>
        <fullName evidence="2">ABC transporter permease</fullName>
    </submittedName>
</protein>
<feature type="transmembrane region" description="Helical" evidence="1">
    <location>
        <begin position="187"/>
        <end position="209"/>
    </location>
</feature>
<accession>A0AA87Y7N2</accession>
<keyword evidence="1" id="KW-0812">Transmembrane</keyword>
<feature type="transmembrane region" description="Helical" evidence="1">
    <location>
        <begin position="303"/>
        <end position="328"/>
    </location>
</feature>
<comment type="caution">
    <text evidence="2">The sequence shown here is derived from an EMBL/GenBank/DDBJ whole genome shotgun (WGS) entry which is preliminary data.</text>
</comment>
<dbReference type="RefSeq" id="WP_229466367.1">
    <property type="nucleotide sequence ID" value="NZ_BMWW01000003.1"/>
</dbReference>
<reference evidence="2" key="2">
    <citation type="submission" date="2022-12" db="EMBL/GenBank/DDBJ databases">
        <authorList>
            <person name="Sun Q."/>
            <person name="Kim S."/>
        </authorList>
    </citation>
    <scope>NUCLEOTIDE SEQUENCE</scope>
    <source>
        <strain evidence="2">KCTC 12344</strain>
    </source>
</reference>
<feature type="transmembrane region" description="Helical" evidence="1">
    <location>
        <begin position="87"/>
        <end position="109"/>
    </location>
</feature>
<keyword evidence="1" id="KW-1133">Transmembrane helix</keyword>
<keyword evidence="1" id="KW-0472">Membrane</keyword>
<organism evidence="2 3">
    <name type="scientific">Pseudoduganella plicata</name>
    <dbReference type="NCBI Taxonomy" id="321984"/>
    <lineage>
        <taxon>Bacteria</taxon>
        <taxon>Pseudomonadati</taxon>
        <taxon>Pseudomonadota</taxon>
        <taxon>Betaproteobacteria</taxon>
        <taxon>Burkholderiales</taxon>
        <taxon>Oxalobacteraceae</taxon>
        <taxon>Telluria group</taxon>
        <taxon>Pseudoduganella</taxon>
    </lineage>
</organism>
<reference evidence="2" key="1">
    <citation type="journal article" date="2014" name="Int. J. Syst. Evol. Microbiol.">
        <title>Complete genome sequence of Corynebacterium casei LMG S-19264T (=DSM 44701T), isolated from a smear-ripened cheese.</title>
        <authorList>
            <consortium name="US DOE Joint Genome Institute (JGI-PGF)"/>
            <person name="Walter F."/>
            <person name="Albersmeier A."/>
            <person name="Kalinowski J."/>
            <person name="Ruckert C."/>
        </authorList>
    </citation>
    <scope>NUCLEOTIDE SEQUENCE</scope>
    <source>
        <strain evidence="2">KCTC 12344</strain>
    </source>
</reference>
<evidence type="ECO:0000313" key="3">
    <source>
        <dbReference type="Proteomes" id="UP000619512"/>
    </source>
</evidence>
<evidence type="ECO:0000256" key="1">
    <source>
        <dbReference type="SAM" id="Phobius"/>
    </source>
</evidence>
<gene>
    <name evidence="2" type="ORF">GCM10007388_21840</name>
</gene>
<feature type="transmembrane region" description="Helical" evidence="1">
    <location>
        <begin position="218"/>
        <end position="236"/>
    </location>
</feature>
<proteinExistence type="predicted"/>
<name>A0AA87Y7N2_9BURK</name>